<evidence type="ECO:0000313" key="2">
    <source>
        <dbReference type="Proteomes" id="UP000217561"/>
    </source>
</evidence>
<name>A0ABX4HUW0_9BACI</name>
<sequence length="70" mass="8244">MPIQLGNAIISNVFINAQVSLQTYRWKYRNSNLQENKMLVPFLLLSKQFLCFICFFPNKKEATFMKTPKP</sequence>
<evidence type="ECO:0000313" key="1">
    <source>
        <dbReference type="EMBL" id="PBB06888.1"/>
    </source>
</evidence>
<gene>
    <name evidence="1" type="ORF">CKW00_00050</name>
</gene>
<protein>
    <submittedName>
        <fullName evidence="1">Uncharacterized protein</fullName>
    </submittedName>
</protein>
<proteinExistence type="predicted"/>
<organism evidence="1 2">
    <name type="scientific">Salimicrobium humidisoli</name>
    <dbReference type="NCBI Taxonomy" id="2029857"/>
    <lineage>
        <taxon>Bacteria</taxon>
        <taxon>Bacillati</taxon>
        <taxon>Bacillota</taxon>
        <taxon>Bacilli</taxon>
        <taxon>Bacillales</taxon>
        <taxon>Bacillaceae</taxon>
        <taxon>Salimicrobium</taxon>
    </lineage>
</organism>
<dbReference type="Proteomes" id="UP000217561">
    <property type="component" value="Unassembled WGS sequence"/>
</dbReference>
<reference evidence="1 2" key="1">
    <citation type="submission" date="2017-08" db="EMBL/GenBank/DDBJ databases">
        <title>Salimicrobium alkalisoli sp. nov., isolated from saline alkaline soil.</title>
        <authorList>
            <person name="Zhang G."/>
            <person name="Xiong Q."/>
        </authorList>
    </citation>
    <scope>NUCLEOTIDE SEQUENCE [LARGE SCALE GENOMIC DNA]</scope>
    <source>
        <strain evidence="1 2">WN024</strain>
    </source>
</reference>
<dbReference type="EMBL" id="NSGH01000001">
    <property type="protein sequence ID" value="PBB06888.1"/>
    <property type="molecule type" value="Genomic_DNA"/>
</dbReference>
<accession>A0ABX4HUW0</accession>
<keyword evidence="2" id="KW-1185">Reference proteome</keyword>
<comment type="caution">
    <text evidence="1">The sequence shown here is derived from an EMBL/GenBank/DDBJ whole genome shotgun (WGS) entry which is preliminary data.</text>
</comment>